<organism evidence="1 2">
    <name type="scientific">Cylicostephanus goldi</name>
    <name type="common">Nematode worm</name>
    <dbReference type="NCBI Taxonomy" id="71465"/>
    <lineage>
        <taxon>Eukaryota</taxon>
        <taxon>Metazoa</taxon>
        <taxon>Ecdysozoa</taxon>
        <taxon>Nematoda</taxon>
        <taxon>Chromadorea</taxon>
        <taxon>Rhabditida</taxon>
        <taxon>Rhabditina</taxon>
        <taxon>Rhabditomorpha</taxon>
        <taxon>Strongyloidea</taxon>
        <taxon>Strongylidae</taxon>
        <taxon>Cylicostephanus</taxon>
    </lineage>
</organism>
<dbReference type="Proteomes" id="UP000271889">
    <property type="component" value="Unassembled WGS sequence"/>
</dbReference>
<gene>
    <name evidence="1" type="ORF">CGOC_LOCUS8004</name>
</gene>
<sequence length="117" mass="13871">MPVLIFALDFDVSEDEPIEGCNLEEDNCFTEKFEQQLMSTSKLSDIREEKEEIEFRGLEDEPDDYSYLFDNAETNNVLNEPQPNFYYEIPEDEHTDMARYTLEEMEELFASFNDLII</sequence>
<evidence type="ECO:0000313" key="2">
    <source>
        <dbReference type="Proteomes" id="UP000271889"/>
    </source>
</evidence>
<dbReference type="EMBL" id="UYRV01028656">
    <property type="protein sequence ID" value="VDK82630.1"/>
    <property type="molecule type" value="Genomic_DNA"/>
</dbReference>
<dbReference type="OrthoDB" id="5806098at2759"/>
<dbReference type="AlphaFoldDB" id="A0A3P6TU60"/>
<accession>A0A3P6TU60</accession>
<evidence type="ECO:0000313" key="1">
    <source>
        <dbReference type="EMBL" id="VDK82630.1"/>
    </source>
</evidence>
<proteinExistence type="predicted"/>
<keyword evidence="2" id="KW-1185">Reference proteome</keyword>
<name>A0A3P6TU60_CYLGO</name>
<protein>
    <submittedName>
        <fullName evidence="1">Uncharacterized protein</fullName>
    </submittedName>
</protein>
<reference evidence="1 2" key="1">
    <citation type="submission" date="2018-11" db="EMBL/GenBank/DDBJ databases">
        <authorList>
            <consortium name="Pathogen Informatics"/>
        </authorList>
    </citation>
    <scope>NUCLEOTIDE SEQUENCE [LARGE SCALE GENOMIC DNA]</scope>
</reference>